<dbReference type="PATRIC" id="fig|1178515.4.peg.2420"/>
<protein>
    <recommendedName>
        <fullName evidence="5">HTH araC/xylS-type domain-containing protein</fullName>
    </recommendedName>
</protein>
<dbReference type="InterPro" id="IPR009057">
    <property type="entry name" value="Homeodomain-like_sf"/>
</dbReference>
<keyword evidence="7" id="KW-1185">Reference proteome</keyword>
<keyword evidence="4" id="KW-0804">Transcription</keyword>
<reference evidence="6 7" key="1">
    <citation type="submission" date="2015-01" db="EMBL/GenBank/DDBJ databases">
        <title>Paenibacillus swuensis/DY6/whole genome sequencing.</title>
        <authorList>
            <person name="Kim M.K."/>
            <person name="Srinivasan S."/>
            <person name="Lee J.-J."/>
        </authorList>
    </citation>
    <scope>NUCLEOTIDE SEQUENCE [LARGE SCALE GENOMIC DNA]</scope>
    <source>
        <strain evidence="6 7">DY6</strain>
    </source>
</reference>
<dbReference type="InterPro" id="IPR018060">
    <property type="entry name" value="HTH_AraC"/>
</dbReference>
<dbReference type="AlphaFoldDB" id="A0A172TIK9"/>
<dbReference type="InterPro" id="IPR037923">
    <property type="entry name" value="HTH-like"/>
</dbReference>
<dbReference type="InterPro" id="IPR003313">
    <property type="entry name" value="AraC-bd"/>
</dbReference>
<feature type="domain" description="HTH araC/xylS-type" evidence="5">
    <location>
        <begin position="157"/>
        <end position="255"/>
    </location>
</feature>
<evidence type="ECO:0000259" key="5">
    <source>
        <dbReference type="PROSITE" id="PS01124"/>
    </source>
</evidence>
<dbReference type="PROSITE" id="PS01124">
    <property type="entry name" value="HTH_ARAC_FAMILY_2"/>
    <property type="match status" value="1"/>
</dbReference>
<dbReference type="STRING" id="1178515.SY83_12120"/>
<gene>
    <name evidence="6" type="ORF">SY83_12120</name>
</gene>
<keyword evidence="3" id="KW-0010">Activator</keyword>
<dbReference type="Gene3D" id="2.60.120.10">
    <property type="entry name" value="Jelly Rolls"/>
    <property type="match status" value="1"/>
</dbReference>
<dbReference type="SUPFAM" id="SSF46689">
    <property type="entry name" value="Homeodomain-like"/>
    <property type="match status" value="2"/>
</dbReference>
<evidence type="ECO:0000313" key="6">
    <source>
        <dbReference type="EMBL" id="ANE46899.1"/>
    </source>
</evidence>
<dbReference type="SUPFAM" id="SSF51215">
    <property type="entry name" value="Regulatory protein AraC"/>
    <property type="match status" value="1"/>
</dbReference>
<dbReference type="Pfam" id="PF02311">
    <property type="entry name" value="AraC_binding"/>
    <property type="match status" value="1"/>
</dbReference>
<dbReference type="GO" id="GO:0003700">
    <property type="term" value="F:DNA-binding transcription factor activity"/>
    <property type="evidence" value="ECO:0007669"/>
    <property type="project" value="InterPro"/>
</dbReference>
<evidence type="ECO:0000313" key="7">
    <source>
        <dbReference type="Proteomes" id="UP000076927"/>
    </source>
</evidence>
<evidence type="ECO:0000256" key="1">
    <source>
        <dbReference type="ARBA" id="ARBA00023015"/>
    </source>
</evidence>
<dbReference type="KEGG" id="pswu:SY83_12120"/>
<dbReference type="InterPro" id="IPR018062">
    <property type="entry name" value="HTH_AraC-typ_CS"/>
</dbReference>
<dbReference type="Gene3D" id="1.10.10.60">
    <property type="entry name" value="Homeodomain-like"/>
    <property type="match status" value="2"/>
</dbReference>
<sequence length="274" mass="30866">MRKTEAGTALASYEAGWDMGFHEHQTCELSTVLEGSGEFEANGERHRIHPGSVIFIPPGVNHRYSSVTPIRFAVIEAGGLPKEVQACFDGMTPKGKPALLRLPSMELEPFTALFRLWMRMLSGARVQRERKIAAWLEVMILFIQQHAKEDAAPLSMMDAGETIRTQLGDELRIKELAERSGMSPAAFRRGFQAVYGMSPKQYQMQARIDEAKWLLRSTSKTIQFVAEQCGFSTLHSFSAWFQQNERVAPSVWRKRQQGILGDDPGHGDTNFLHK</sequence>
<dbReference type="EMBL" id="CP011388">
    <property type="protein sequence ID" value="ANE46899.1"/>
    <property type="molecule type" value="Genomic_DNA"/>
</dbReference>
<evidence type="ECO:0000256" key="4">
    <source>
        <dbReference type="ARBA" id="ARBA00023163"/>
    </source>
</evidence>
<dbReference type="GO" id="GO:0043565">
    <property type="term" value="F:sequence-specific DNA binding"/>
    <property type="evidence" value="ECO:0007669"/>
    <property type="project" value="InterPro"/>
</dbReference>
<dbReference type="PANTHER" id="PTHR46796">
    <property type="entry name" value="HTH-TYPE TRANSCRIPTIONAL ACTIVATOR RHAS-RELATED"/>
    <property type="match status" value="1"/>
</dbReference>
<evidence type="ECO:0000256" key="2">
    <source>
        <dbReference type="ARBA" id="ARBA00023125"/>
    </source>
</evidence>
<keyword evidence="1" id="KW-0805">Transcription regulation</keyword>
<name>A0A172TIK9_9BACL</name>
<dbReference type="RefSeq" id="WP_068606820.1">
    <property type="nucleotide sequence ID" value="NZ_CP011388.1"/>
</dbReference>
<proteinExistence type="predicted"/>
<dbReference type="SMART" id="SM00342">
    <property type="entry name" value="HTH_ARAC"/>
    <property type="match status" value="1"/>
</dbReference>
<dbReference type="Pfam" id="PF12833">
    <property type="entry name" value="HTH_18"/>
    <property type="match status" value="1"/>
</dbReference>
<dbReference type="InterPro" id="IPR014710">
    <property type="entry name" value="RmlC-like_jellyroll"/>
</dbReference>
<dbReference type="InterPro" id="IPR050204">
    <property type="entry name" value="AraC_XylS_family_regulators"/>
</dbReference>
<dbReference type="PROSITE" id="PS00041">
    <property type="entry name" value="HTH_ARAC_FAMILY_1"/>
    <property type="match status" value="1"/>
</dbReference>
<accession>A0A172TIK9</accession>
<organism evidence="6 7">
    <name type="scientific">Paenibacillus swuensis</name>
    <dbReference type="NCBI Taxonomy" id="1178515"/>
    <lineage>
        <taxon>Bacteria</taxon>
        <taxon>Bacillati</taxon>
        <taxon>Bacillota</taxon>
        <taxon>Bacilli</taxon>
        <taxon>Bacillales</taxon>
        <taxon>Paenibacillaceae</taxon>
        <taxon>Paenibacillus</taxon>
    </lineage>
</organism>
<dbReference type="Proteomes" id="UP000076927">
    <property type="component" value="Chromosome"/>
</dbReference>
<evidence type="ECO:0000256" key="3">
    <source>
        <dbReference type="ARBA" id="ARBA00023159"/>
    </source>
</evidence>
<keyword evidence="2" id="KW-0238">DNA-binding</keyword>